<keyword evidence="6 11" id="KW-0347">Helicase</keyword>
<dbReference type="GO" id="GO:0016887">
    <property type="term" value="F:ATP hydrolysis activity"/>
    <property type="evidence" value="ECO:0007669"/>
    <property type="project" value="RHEA"/>
</dbReference>
<dbReference type="GO" id="GO:0005524">
    <property type="term" value="F:ATP binding"/>
    <property type="evidence" value="ECO:0007669"/>
    <property type="project" value="UniProtKB-UniRule"/>
</dbReference>
<feature type="binding site" evidence="11">
    <location>
        <position position="540"/>
    </location>
    <ligand>
        <name>Zn(2+)</name>
        <dbReference type="ChEBI" id="CHEBI:29105"/>
        <label>1</label>
    </ligand>
</feature>
<dbReference type="Pfam" id="PF17764">
    <property type="entry name" value="PriA_3primeBD"/>
    <property type="match status" value="1"/>
</dbReference>
<dbReference type="NCBIfam" id="TIGR00595">
    <property type="entry name" value="priA"/>
    <property type="match status" value="1"/>
</dbReference>
<evidence type="ECO:0000259" key="12">
    <source>
        <dbReference type="PROSITE" id="PS51192"/>
    </source>
</evidence>
<dbReference type="Gene3D" id="3.40.50.300">
    <property type="entry name" value="P-loop containing nucleotide triphosphate hydrolases"/>
    <property type="match status" value="2"/>
</dbReference>
<feature type="binding site" evidence="11">
    <location>
        <position position="512"/>
    </location>
    <ligand>
        <name>Zn(2+)</name>
        <dbReference type="ChEBI" id="CHEBI:29105"/>
        <label>2</label>
    </ligand>
</feature>
<dbReference type="GO" id="GO:0043138">
    <property type="term" value="F:3'-5' DNA helicase activity"/>
    <property type="evidence" value="ECO:0007669"/>
    <property type="project" value="UniProtKB-EC"/>
</dbReference>
<keyword evidence="10 11" id="KW-0413">Isomerase</keyword>
<keyword evidence="1 11" id="KW-0639">Primosome</keyword>
<evidence type="ECO:0000256" key="5">
    <source>
        <dbReference type="ARBA" id="ARBA00022801"/>
    </source>
</evidence>
<evidence type="ECO:0000256" key="11">
    <source>
        <dbReference type="HAMAP-Rule" id="MF_00983"/>
    </source>
</evidence>
<dbReference type="Pfam" id="PF18074">
    <property type="entry name" value="PriA_C"/>
    <property type="match status" value="1"/>
</dbReference>
<evidence type="ECO:0000256" key="10">
    <source>
        <dbReference type="ARBA" id="ARBA00023235"/>
    </source>
</evidence>
<evidence type="ECO:0000256" key="4">
    <source>
        <dbReference type="ARBA" id="ARBA00022741"/>
    </source>
</evidence>
<name>A0A4P7UK32_DESDE</name>
<evidence type="ECO:0000256" key="7">
    <source>
        <dbReference type="ARBA" id="ARBA00022833"/>
    </source>
</evidence>
<dbReference type="SMART" id="SM00490">
    <property type="entry name" value="HELICc"/>
    <property type="match status" value="1"/>
</dbReference>
<dbReference type="InterPro" id="IPR001650">
    <property type="entry name" value="Helicase_C-like"/>
</dbReference>
<evidence type="ECO:0000259" key="13">
    <source>
        <dbReference type="PROSITE" id="PS51194"/>
    </source>
</evidence>
<feature type="binding site" evidence="11">
    <location>
        <position position="530"/>
    </location>
    <ligand>
        <name>Zn(2+)</name>
        <dbReference type="ChEBI" id="CHEBI:29105"/>
        <label>2</label>
    </ligand>
</feature>
<keyword evidence="9 11" id="KW-0238">DNA-binding</keyword>
<reference evidence="14 15" key="1">
    <citation type="submission" date="2019-02" db="EMBL/GenBank/DDBJ databases">
        <title>Complete Genome Sequence of Desulfovibrio desulfuricans IC1, a Sulfonate Utilizing Anaerobe.</title>
        <authorList>
            <person name="Day L.A."/>
            <person name="De Leon K.B."/>
            <person name="Wall J.D."/>
        </authorList>
    </citation>
    <scope>NUCLEOTIDE SEQUENCE [LARGE SCALE GENOMIC DNA]</scope>
    <source>
        <strain evidence="14 15">IC1</strain>
    </source>
</reference>
<feature type="binding site" evidence="11">
    <location>
        <position position="500"/>
    </location>
    <ligand>
        <name>Zn(2+)</name>
        <dbReference type="ChEBI" id="CHEBI:29105"/>
        <label>1</label>
    </ligand>
</feature>
<accession>A0A4P7UK32</accession>
<comment type="cofactor">
    <cofactor evidence="11">
        <name>Zn(2+)</name>
        <dbReference type="ChEBI" id="CHEBI:29105"/>
    </cofactor>
    <text evidence="11">Binds 2 zinc ions per subunit.</text>
</comment>
<dbReference type="GO" id="GO:0008270">
    <property type="term" value="F:zinc ion binding"/>
    <property type="evidence" value="ECO:0007669"/>
    <property type="project" value="UniProtKB-UniRule"/>
</dbReference>
<dbReference type="Gene3D" id="3.40.1440.60">
    <property type="entry name" value="PriA, 3(prime) DNA-binding domain"/>
    <property type="match status" value="1"/>
</dbReference>
<dbReference type="InterPro" id="IPR005259">
    <property type="entry name" value="PriA"/>
</dbReference>
<dbReference type="Proteomes" id="UP000297065">
    <property type="component" value="Chromosome"/>
</dbReference>
<feature type="binding site" evidence="11">
    <location>
        <position position="543"/>
    </location>
    <ligand>
        <name>Zn(2+)</name>
        <dbReference type="ChEBI" id="CHEBI:29105"/>
        <label>1</label>
    </ligand>
</feature>
<dbReference type="AlphaFoldDB" id="A0A4P7UK32"/>
<dbReference type="GO" id="GO:0006302">
    <property type="term" value="P:double-strand break repair"/>
    <property type="evidence" value="ECO:0007669"/>
    <property type="project" value="InterPro"/>
</dbReference>
<dbReference type="InterPro" id="IPR027417">
    <property type="entry name" value="P-loop_NTPase"/>
</dbReference>
<dbReference type="OrthoDB" id="9759544at2"/>
<gene>
    <name evidence="11 14" type="primary">priA</name>
    <name evidence="14" type="ORF">DDIC_09360</name>
</gene>
<dbReference type="GO" id="GO:1990077">
    <property type="term" value="C:primosome complex"/>
    <property type="evidence" value="ECO:0007669"/>
    <property type="project" value="UniProtKB-UniRule"/>
</dbReference>
<dbReference type="Pfam" id="PF04851">
    <property type="entry name" value="ResIII"/>
    <property type="match status" value="1"/>
</dbReference>
<dbReference type="HAMAP" id="MF_00983">
    <property type="entry name" value="PriA"/>
    <property type="match status" value="1"/>
</dbReference>
<dbReference type="SMART" id="SM00487">
    <property type="entry name" value="DEXDc"/>
    <property type="match status" value="1"/>
</dbReference>
<dbReference type="PROSITE" id="PS51194">
    <property type="entry name" value="HELICASE_CTER"/>
    <property type="match status" value="1"/>
</dbReference>
<keyword evidence="7 11" id="KW-0862">Zinc</keyword>
<evidence type="ECO:0000256" key="2">
    <source>
        <dbReference type="ARBA" id="ARBA00022705"/>
    </source>
</evidence>
<keyword evidence="4 11" id="KW-0547">Nucleotide-binding</keyword>
<organism evidence="14 15">
    <name type="scientific">Desulfovibrio desulfuricans</name>
    <dbReference type="NCBI Taxonomy" id="876"/>
    <lineage>
        <taxon>Bacteria</taxon>
        <taxon>Pseudomonadati</taxon>
        <taxon>Thermodesulfobacteriota</taxon>
        <taxon>Desulfovibrionia</taxon>
        <taxon>Desulfovibrionales</taxon>
        <taxon>Desulfovibrionaceae</taxon>
        <taxon>Desulfovibrio</taxon>
    </lineage>
</organism>
<dbReference type="Pfam" id="PF00271">
    <property type="entry name" value="Helicase_C"/>
    <property type="match status" value="1"/>
</dbReference>
<dbReference type="EMBL" id="CP036295">
    <property type="protein sequence ID" value="QCC86077.1"/>
    <property type="molecule type" value="Genomic_DNA"/>
</dbReference>
<dbReference type="PANTHER" id="PTHR30580:SF0">
    <property type="entry name" value="PRIMOSOMAL PROTEIN N"/>
    <property type="match status" value="1"/>
</dbReference>
<dbReference type="PROSITE" id="PS51192">
    <property type="entry name" value="HELICASE_ATP_BIND_1"/>
    <property type="match status" value="1"/>
</dbReference>
<evidence type="ECO:0000313" key="14">
    <source>
        <dbReference type="EMBL" id="QCC86077.1"/>
    </source>
</evidence>
<evidence type="ECO:0000256" key="1">
    <source>
        <dbReference type="ARBA" id="ARBA00022515"/>
    </source>
</evidence>
<dbReference type="Pfam" id="PF18319">
    <property type="entry name" value="Zn_ribbon_PriA"/>
    <property type="match status" value="1"/>
</dbReference>
<keyword evidence="8 11" id="KW-0067">ATP-binding</keyword>
<dbReference type="GO" id="GO:0003677">
    <property type="term" value="F:DNA binding"/>
    <property type="evidence" value="ECO:0007669"/>
    <property type="project" value="UniProtKB-UniRule"/>
</dbReference>
<dbReference type="SUPFAM" id="SSF52540">
    <property type="entry name" value="P-loop containing nucleoside triphosphate hydrolases"/>
    <property type="match status" value="2"/>
</dbReference>
<comment type="subunit">
    <text evidence="11">Component of the replication restart primosome.</text>
</comment>
<dbReference type="InterPro" id="IPR014001">
    <property type="entry name" value="Helicase_ATP-bd"/>
</dbReference>
<dbReference type="InterPro" id="IPR040498">
    <property type="entry name" value="PriA_CRR"/>
</dbReference>
<feature type="binding site" evidence="11">
    <location>
        <position position="527"/>
    </location>
    <ligand>
        <name>Zn(2+)</name>
        <dbReference type="ChEBI" id="CHEBI:29105"/>
        <label>2</label>
    </ligand>
</feature>
<dbReference type="InterPro" id="IPR006935">
    <property type="entry name" value="Helicase/UvrB_N"/>
</dbReference>
<comment type="catalytic activity">
    <reaction evidence="11">
        <text>Couples ATP hydrolysis with the unwinding of duplex DNA by translocating in the 3'-5' direction.</text>
        <dbReference type="EC" id="5.6.2.4"/>
    </reaction>
</comment>
<feature type="domain" description="Helicase ATP-binding" evidence="12">
    <location>
        <begin position="268"/>
        <end position="436"/>
    </location>
</feature>
<protein>
    <recommendedName>
        <fullName evidence="11">Replication restart protein PriA</fullName>
    </recommendedName>
    <alternativeName>
        <fullName evidence="11">ATP-dependent DNA helicase PriA</fullName>
        <ecNumber evidence="11">5.6.2.4</ecNumber>
    </alternativeName>
    <alternativeName>
        <fullName evidence="11">DNA 3'-5' helicase PriA</fullName>
    </alternativeName>
</protein>
<comment type="similarity">
    <text evidence="11">Belongs to the helicase family. PriA subfamily.</text>
</comment>
<feature type="domain" description="Helicase C-terminal" evidence="13">
    <location>
        <begin position="535"/>
        <end position="691"/>
    </location>
</feature>
<dbReference type="PANTHER" id="PTHR30580">
    <property type="entry name" value="PRIMOSOMAL PROTEIN N"/>
    <property type="match status" value="1"/>
</dbReference>
<evidence type="ECO:0000256" key="6">
    <source>
        <dbReference type="ARBA" id="ARBA00022806"/>
    </source>
</evidence>
<keyword evidence="3 11" id="KW-0479">Metal-binding</keyword>
<dbReference type="GO" id="GO:0006269">
    <property type="term" value="P:DNA replication, synthesis of primer"/>
    <property type="evidence" value="ECO:0007669"/>
    <property type="project" value="UniProtKB-KW"/>
</dbReference>
<evidence type="ECO:0000256" key="8">
    <source>
        <dbReference type="ARBA" id="ARBA00022840"/>
    </source>
</evidence>
<dbReference type="RefSeq" id="WP_136400189.1">
    <property type="nucleotide sequence ID" value="NZ_CP036295.1"/>
</dbReference>
<comment type="catalytic activity">
    <reaction evidence="11">
        <text>ATP + H2O = ADP + phosphate + H(+)</text>
        <dbReference type="Rhea" id="RHEA:13065"/>
        <dbReference type="ChEBI" id="CHEBI:15377"/>
        <dbReference type="ChEBI" id="CHEBI:15378"/>
        <dbReference type="ChEBI" id="CHEBI:30616"/>
        <dbReference type="ChEBI" id="CHEBI:43474"/>
        <dbReference type="ChEBI" id="CHEBI:456216"/>
        <dbReference type="EC" id="5.6.2.4"/>
    </reaction>
</comment>
<proteinExistence type="inferred from homology"/>
<feature type="binding site" evidence="11">
    <location>
        <position position="509"/>
    </location>
    <ligand>
        <name>Zn(2+)</name>
        <dbReference type="ChEBI" id="CHEBI:29105"/>
        <label>2</label>
    </ligand>
</feature>
<dbReference type="GO" id="GO:0006270">
    <property type="term" value="P:DNA replication initiation"/>
    <property type="evidence" value="ECO:0007669"/>
    <property type="project" value="TreeGrafter"/>
</dbReference>
<dbReference type="InterPro" id="IPR041236">
    <property type="entry name" value="PriA_C"/>
</dbReference>
<dbReference type="EC" id="5.6.2.4" evidence="11"/>
<comment type="function">
    <text evidence="11">Initiates the restart of stalled replication forks, which reloads the replicative helicase on sites other than the origin of replication. Recognizes and binds to abandoned replication forks and remodels them to uncover a helicase loading site. Promotes assembly of the primosome at these replication forks.</text>
</comment>
<dbReference type="GO" id="GO:0006310">
    <property type="term" value="P:DNA recombination"/>
    <property type="evidence" value="ECO:0007669"/>
    <property type="project" value="InterPro"/>
</dbReference>
<dbReference type="InterPro" id="IPR041222">
    <property type="entry name" value="PriA_3primeBD"/>
</dbReference>
<evidence type="ECO:0000256" key="3">
    <source>
        <dbReference type="ARBA" id="ARBA00022723"/>
    </source>
</evidence>
<evidence type="ECO:0000256" key="9">
    <source>
        <dbReference type="ARBA" id="ARBA00023125"/>
    </source>
</evidence>
<evidence type="ECO:0000313" key="15">
    <source>
        <dbReference type="Proteomes" id="UP000297065"/>
    </source>
</evidence>
<keyword evidence="5 11" id="KW-0378">Hydrolase</keyword>
<feature type="binding site" evidence="11">
    <location>
        <position position="503"/>
    </location>
    <ligand>
        <name>Zn(2+)</name>
        <dbReference type="ChEBI" id="CHEBI:29105"/>
        <label>1</label>
    </ligand>
</feature>
<dbReference type="InterPro" id="IPR042115">
    <property type="entry name" value="PriA_3primeBD_sf"/>
</dbReference>
<keyword evidence="2 11" id="KW-0235">DNA replication</keyword>
<sequence length="792" mass="86792">MYATVALLTPPYASLTYLLPSEFPADFWQPGLRVAVPLGRGERAALRAAVLLRLSPTADIPEGVDCKELGWPLENAPLLSLGLLELAEDLARRQGLHPGHILGHVLPQGLRLARARLRSIKAGQATAWTLARIREATPAQRQELAQALCDGQARLLPPGTDAASQEFCLLQVDPPWPVRPSAKRQIEILEYLHQHGSVSRRRLAQTLGQAVAPALHALLEAGHVNLCRDNGLDDDSIDATEQSLLPPPPPPFTLNDDQAAALESMLQALQTDEAASRLLFGVTGSGKTAVYLELAKACLAAGKSILLLAPEVALAHKLRRDATCALPDAPLFFYHGYQSPARREATFRQLAQTGTPCVVVGTRSALFLPVPHLACIVLDEEHDGSFKQDESLAYQAKEVAWFRIAQTRGLLVLGSATPDLKTFYAAENGHLPMLRLPRRVGGRDLPPVELVDISSLSPAATSMDGLLAPQSEEALRETISRGEQAVVLLNRRGYAPLMYCLDCNRTLRCPHCEIGLTYHKGLEKLVCHYCGYSRPFPSPCPECGGMNFLPMGEGTERLAERLSVLAGGQVLRLDRDSTRRPGRMEEILAAFSRQEAPILVGTQMLSKGHHFPLVTLAVIADADLGLNLPDYRAAERTFQLLVQSAGRAGRGEKPGRVLIQTRDVSHYCWQYVRTADYEGFYQAELARRKLRRYPPFVRLALIRISYGITEQAGPAALGDLAHALRGKATELGVQLLGPAPAPLALLRGRKRFTCLVKGQEWQAIRSLYFFALAQKASKHLRLFLDLDPINML</sequence>
<dbReference type="CDD" id="cd18804">
    <property type="entry name" value="SF2_C_priA"/>
    <property type="match status" value="1"/>
</dbReference>